<evidence type="ECO:0000256" key="2">
    <source>
        <dbReference type="ARBA" id="ARBA00022722"/>
    </source>
</evidence>
<dbReference type="NCBIfam" id="TIGR00237">
    <property type="entry name" value="xseA"/>
    <property type="match status" value="1"/>
</dbReference>
<dbReference type="PANTHER" id="PTHR30008">
    <property type="entry name" value="EXODEOXYRIBONUCLEASE 7 LARGE SUBUNIT"/>
    <property type="match status" value="1"/>
</dbReference>
<evidence type="ECO:0000256" key="1">
    <source>
        <dbReference type="ARBA" id="ARBA00022490"/>
    </source>
</evidence>
<feature type="coiled-coil region" evidence="5">
    <location>
        <begin position="270"/>
        <end position="304"/>
    </location>
</feature>
<feature type="coiled-coil region" evidence="5">
    <location>
        <begin position="402"/>
        <end position="429"/>
    </location>
</feature>
<dbReference type="GO" id="GO:0006308">
    <property type="term" value="P:DNA catabolic process"/>
    <property type="evidence" value="ECO:0007669"/>
    <property type="project" value="InterPro"/>
</dbReference>
<dbReference type="Pfam" id="PF02601">
    <property type="entry name" value="Exonuc_VII_L"/>
    <property type="match status" value="1"/>
</dbReference>
<dbReference type="CDD" id="cd04489">
    <property type="entry name" value="ExoVII_LU_OBF"/>
    <property type="match status" value="1"/>
</dbReference>
<dbReference type="GO" id="GO:0003676">
    <property type="term" value="F:nucleic acid binding"/>
    <property type="evidence" value="ECO:0007669"/>
    <property type="project" value="InterPro"/>
</dbReference>
<keyword evidence="1" id="KW-0963">Cytoplasm</keyword>
<evidence type="ECO:0000256" key="4">
    <source>
        <dbReference type="ARBA" id="ARBA00022839"/>
    </source>
</evidence>
<reference evidence="8" key="1">
    <citation type="submission" date="2018-05" db="EMBL/GenBank/DDBJ databases">
        <authorList>
            <person name="Lanie J.A."/>
            <person name="Ng W.-L."/>
            <person name="Kazmierczak K.M."/>
            <person name="Andrzejewski T.M."/>
            <person name="Davidsen T.M."/>
            <person name="Wayne K.J."/>
            <person name="Tettelin H."/>
            <person name="Glass J.I."/>
            <person name="Rusch D."/>
            <person name="Podicherti R."/>
            <person name="Tsui H.-C.T."/>
            <person name="Winkler M.E."/>
        </authorList>
    </citation>
    <scope>NUCLEOTIDE SEQUENCE</scope>
</reference>
<keyword evidence="2" id="KW-0540">Nuclease</keyword>
<sequence length="549" mass="64039">MSISKKKTKKKNQYKSISQITQEISNSLRDCCQNTFFIKGEVTNYRNPKFNGNLYFDLRDEEDNTTISCMSWYSTRKGFPVIKNGDIVKIICKLTHYEQKNTISLLVQGIKICKKEESNFYIQYKELESKYEKLGYFDDDKKKKIKENNKRIGIITARHGAAITDIISVIKRRSYGNSIIIRNTKVQGIDCDTDIKQAIADLNRYKKLDLIIITRGGGSIEDLWGFNSEKVIEGVFDSKIPIISAIGHQRDTTLCDFVADKIAPTPTAAAEIITQDKKKIRNNLSQLSKNLNRLKQNIIQKVKHNIDSYQNRYFLKSPAIDINKEYTINNRFLNQIINSKIQMERHKLKSFDISKFSTIFYEDKEITSVKDAKNLEGKISTLIFEDGSIDVMFSNITDSMIIVDKKKKKKKQQNKLDLFQKELDKIKKISKNKEYKSISIEKGNFIKKILNKIQKLDIYDSNFLKLYEDVCNELNLYCHIIKDINNYQPKLVDDINEKIYYDSLDKLKSISDFKSSILSNRINYYKKGLKYLLIVEKYLENINNRFVNI</sequence>
<evidence type="ECO:0000256" key="5">
    <source>
        <dbReference type="SAM" id="Coils"/>
    </source>
</evidence>
<keyword evidence="5" id="KW-0175">Coiled coil</keyword>
<feature type="domain" description="OB-fold nucleic acid binding" evidence="7">
    <location>
        <begin position="16"/>
        <end position="110"/>
    </location>
</feature>
<dbReference type="HAMAP" id="MF_00378">
    <property type="entry name" value="Exonuc_7_L"/>
    <property type="match status" value="1"/>
</dbReference>
<organism evidence="8">
    <name type="scientific">marine metagenome</name>
    <dbReference type="NCBI Taxonomy" id="408172"/>
    <lineage>
        <taxon>unclassified sequences</taxon>
        <taxon>metagenomes</taxon>
        <taxon>ecological metagenomes</taxon>
    </lineage>
</organism>
<evidence type="ECO:0000259" key="6">
    <source>
        <dbReference type="Pfam" id="PF02601"/>
    </source>
</evidence>
<evidence type="ECO:0000313" key="8">
    <source>
        <dbReference type="EMBL" id="SVA13636.1"/>
    </source>
</evidence>
<evidence type="ECO:0000256" key="3">
    <source>
        <dbReference type="ARBA" id="ARBA00022801"/>
    </source>
</evidence>
<dbReference type="GO" id="GO:0009318">
    <property type="term" value="C:exodeoxyribonuclease VII complex"/>
    <property type="evidence" value="ECO:0007669"/>
    <property type="project" value="InterPro"/>
</dbReference>
<dbReference type="EMBL" id="UINC01004345">
    <property type="protein sequence ID" value="SVA13636.1"/>
    <property type="molecule type" value="Genomic_DNA"/>
</dbReference>
<evidence type="ECO:0000259" key="7">
    <source>
        <dbReference type="Pfam" id="PF13742"/>
    </source>
</evidence>
<dbReference type="InterPro" id="IPR025824">
    <property type="entry name" value="OB-fold_nuc-bd_dom"/>
</dbReference>
<keyword evidence="3" id="KW-0378">Hydrolase</keyword>
<feature type="non-terminal residue" evidence="8">
    <location>
        <position position="549"/>
    </location>
</feature>
<feature type="domain" description="Exonuclease VII large subunit C-terminal" evidence="6">
    <location>
        <begin position="136"/>
        <end position="352"/>
    </location>
</feature>
<dbReference type="AlphaFoldDB" id="A0A381TBV3"/>
<dbReference type="GO" id="GO:0008855">
    <property type="term" value="F:exodeoxyribonuclease VII activity"/>
    <property type="evidence" value="ECO:0007669"/>
    <property type="project" value="InterPro"/>
</dbReference>
<accession>A0A381TBV3</accession>
<dbReference type="PANTHER" id="PTHR30008:SF0">
    <property type="entry name" value="EXODEOXYRIBONUCLEASE 7 LARGE SUBUNIT"/>
    <property type="match status" value="1"/>
</dbReference>
<protein>
    <submittedName>
        <fullName evidence="8">Uncharacterized protein</fullName>
    </submittedName>
</protein>
<keyword evidence="4" id="KW-0269">Exonuclease</keyword>
<proteinExistence type="inferred from homology"/>
<gene>
    <name evidence="8" type="ORF">METZ01_LOCUS66490</name>
</gene>
<dbReference type="InterPro" id="IPR003753">
    <property type="entry name" value="Exonuc_VII_L"/>
</dbReference>
<dbReference type="InterPro" id="IPR020579">
    <property type="entry name" value="Exonuc_VII_lsu_C"/>
</dbReference>
<dbReference type="Pfam" id="PF13742">
    <property type="entry name" value="tRNA_anti_2"/>
    <property type="match status" value="1"/>
</dbReference>
<name>A0A381TBV3_9ZZZZ</name>